<accession>A0ABW4JGC0</accession>
<dbReference type="Proteomes" id="UP001597079">
    <property type="component" value="Unassembled WGS sequence"/>
</dbReference>
<organism evidence="1 2">
    <name type="scientific">Alicyclobacillus fodiniaquatilis</name>
    <dbReference type="NCBI Taxonomy" id="1661150"/>
    <lineage>
        <taxon>Bacteria</taxon>
        <taxon>Bacillati</taxon>
        <taxon>Bacillota</taxon>
        <taxon>Bacilli</taxon>
        <taxon>Bacillales</taxon>
        <taxon>Alicyclobacillaceae</taxon>
        <taxon>Alicyclobacillus</taxon>
    </lineage>
</organism>
<evidence type="ECO:0000313" key="2">
    <source>
        <dbReference type="Proteomes" id="UP001597079"/>
    </source>
</evidence>
<dbReference type="RefSeq" id="WP_377943250.1">
    <property type="nucleotide sequence ID" value="NZ_JBHUCX010000028.1"/>
</dbReference>
<reference evidence="2" key="1">
    <citation type="journal article" date="2019" name="Int. J. Syst. Evol. Microbiol.">
        <title>The Global Catalogue of Microorganisms (GCM) 10K type strain sequencing project: providing services to taxonomists for standard genome sequencing and annotation.</title>
        <authorList>
            <consortium name="The Broad Institute Genomics Platform"/>
            <consortium name="The Broad Institute Genome Sequencing Center for Infectious Disease"/>
            <person name="Wu L."/>
            <person name="Ma J."/>
        </authorList>
    </citation>
    <scope>NUCLEOTIDE SEQUENCE [LARGE SCALE GENOMIC DNA]</scope>
    <source>
        <strain evidence="2">CGMCC 1.12286</strain>
    </source>
</reference>
<gene>
    <name evidence="1" type="ORF">ACFSB2_11790</name>
</gene>
<keyword evidence="2" id="KW-1185">Reference proteome</keyword>
<name>A0ABW4JGC0_9BACL</name>
<sequence>MKALLEEQGQHVPRTHDFASLVERISKLVTSLTRLDKQQHSFVASV</sequence>
<comment type="caution">
    <text evidence="1">The sequence shown here is derived from an EMBL/GenBank/DDBJ whole genome shotgun (WGS) entry which is preliminary data.</text>
</comment>
<evidence type="ECO:0000313" key="1">
    <source>
        <dbReference type="EMBL" id="MFD1675377.1"/>
    </source>
</evidence>
<dbReference type="EMBL" id="JBHUCX010000028">
    <property type="protein sequence ID" value="MFD1675377.1"/>
    <property type="molecule type" value="Genomic_DNA"/>
</dbReference>
<evidence type="ECO:0008006" key="3">
    <source>
        <dbReference type="Google" id="ProtNLM"/>
    </source>
</evidence>
<protein>
    <recommendedName>
        <fullName evidence="3">HEPN domain-containing protein</fullName>
    </recommendedName>
</protein>
<proteinExistence type="predicted"/>